<dbReference type="GO" id="GO:0007059">
    <property type="term" value="P:chromosome segregation"/>
    <property type="evidence" value="ECO:0007669"/>
    <property type="project" value="UniProtKB-ARBA"/>
</dbReference>
<dbReference type="InterPro" id="IPR024704">
    <property type="entry name" value="SMC"/>
</dbReference>
<dbReference type="GO" id="GO:0005524">
    <property type="term" value="F:ATP binding"/>
    <property type="evidence" value="ECO:0007669"/>
    <property type="project" value="InterPro"/>
</dbReference>
<dbReference type="InterPro" id="IPR010935">
    <property type="entry name" value="SMC_hinge"/>
</dbReference>
<dbReference type="GeneID" id="42004578"/>
<dbReference type="GO" id="GO:0051276">
    <property type="term" value="P:chromosome organization"/>
    <property type="evidence" value="ECO:0007669"/>
    <property type="project" value="InterPro"/>
</dbReference>
<dbReference type="PIRSF" id="PIRSF005719">
    <property type="entry name" value="SMC"/>
    <property type="match status" value="1"/>
</dbReference>
<feature type="coiled-coil region" evidence="2">
    <location>
        <begin position="131"/>
        <end position="378"/>
    </location>
</feature>
<dbReference type="Pfam" id="PF02463">
    <property type="entry name" value="SMC_N"/>
    <property type="match status" value="1"/>
</dbReference>
<keyword evidence="1 2" id="KW-0175">Coiled coil</keyword>
<feature type="domain" description="SMC hinge" evidence="3">
    <location>
        <begin position="467"/>
        <end position="579"/>
    </location>
</feature>
<dbReference type="Gene3D" id="3.30.70.1620">
    <property type="match status" value="1"/>
</dbReference>
<dbReference type="OrthoDB" id="5575062at2759"/>
<name>A0A507C7A7_9FUNG</name>
<feature type="coiled-coil region" evidence="2">
    <location>
        <begin position="918"/>
        <end position="966"/>
    </location>
</feature>
<organism evidence="4 5">
    <name type="scientific">Synchytrium microbalum</name>
    <dbReference type="NCBI Taxonomy" id="1806994"/>
    <lineage>
        <taxon>Eukaryota</taxon>
        <taxon>Fungi</taxon>
        <taxon>Fungi incertae sedis</taxon>
        <taxon>Chytridiomycota</taxon>
        <taxon>Chytridiomycota incertae sedis</taxon>
        <taxon>Chytridiomycetes</taxon>
        <taxon>Synchytriales</taxon>
        <taxon>Synchytriaceae</taxon>
        <taxon>Synchytrium</taxon>
    </lineage>
</organism>
<dbReference type="InterPro" id="IPR003395">
    <property type="entry name" value="RecF/RecN/SMC_N"/>
</dbReference>
<dbReference type="AlphaFoldDB" id="A0A507C7A7"/>
<evidence type="ECO:0000256" key="1">
    <source>
        <dbReference type="ARBA" id="ARBA00023054"/>
    </source>
</evidence>
<dbReference type="GO" id="GO:0016887">
    <property type="term" value="F:ATP hydrolysis activity"/>
    <property type="evidence" value="ECO:0007669"/>
    <property type="project" value="InterPro"/>
</dbReference>
<dbReference type="Pfam" id="PF06470">
    <property type="entry name" value="SMC_hinge"/>
    <property type="match status" value="1"/>
</dbReference>
<dbReference type="SUPFAM" id="SSF52540">
    <property type="entry name" value="P-loop containing nucleoside triphosphate hydrolases"/>
    <property type="match status" value="2"/>
</dbReference>
<dbReference type="FunFam" id="3.40.50.300:FF:000370">
    <property type="entry name" value="Structural maintenance of chromosomes 3"/>
    <property type="match status" value="1"/>
</dbReference>
<protein>
    <recommendedName>
        <fullName evidence="3">SMC hinge domain-containing protein</fullName>
    </recommendedName>
</protein>
<dbReference type="STRING" id="1806994.A0A507C7A7"/>
<dbReference type="Proteomes" id="UP000319731">
    <property type="component" value="Unassembled WGS sequence"/>
</dbReference>
<dbReference type="Gene3D" id="3.40.50.300">
    <property type="entry name" value="P-loop containing nucleotide triphosphate hydrolases"/>
    <property type="match status" value="2"/>
</dbReference>
<dbReference type="InterPro" id="IPR036277">
    <property type="entry name" value="SMC_hinge_sf"/>
</dbReference>
<dbReference type="InterPro" id="IPR027417">
    <property type="entry name" value="P-loop_NTPase"/>
</dbReference>
<feature type="coiled-coil region" evidence="2">
    <location>
        <begin position="639"/>
        <end position="846"/>
    </location>
</feature>
<proteinExistence type="predicted"/>
<dbReference type="SUPFAM" id="SSF75553">
    <property type="entry name" value="Smc hinge domain"/>
    <property type="match status" value="1"/>
</dbReference>
<keyword evidence="5" id="KW-1185">Reference proteome</keyword>
<dbReference type="Gene3D" id="1.20.1060.20">
    <property type="match status" value="1"/>
</dbReference>
<sequence>MSKEERQSLLHEGSGPATMTAYVEITFDNTDNRFPTGKDEVVLRRTIGLKKDEYSLDKKSVTKQDVINLLEAAGFSRSNPYYIVPQGRITMLTNAKDAERLQLLKDVAGTRVYEQRRQESLKIMDETDAKRAKINELLEYIQERLTELETEKEELVQFQEKDRERRCLEYSVYHRDQTEVNNQLEQLEEDRRSDAEGAFEKQNAFNDREKHIAEIEKEIKAFRIDMADLKNEKQLLDDDLQEYVRTHEHTTLGLDELVENAQHGQERKQRVTNELRTVNAEIQVKEASMADLLPRFTAAAASEQEMRERLETLELERDALYAKQGRNAQFKTQAARDEYLNAEIRAITNSITAQTSQIKQLEQDKIDTQKQIGILDEAIKALKARVEDILTETVRFEADVEKLQTALTELDEHKRVFWREQAKATQAVAQCVDERQKSERALSSTMPREIGDGIRAIKRIVEQRDIPGVHGPIYQLFDVDEKYRVAVEEVAGNSLFHVVVDNENTAQVLLDALNKERSGRVTFIPLSRVRAKDSTYPDSRDAVPMIRKLQYEAKFAPAFKNIFGKAIIVPSLEIGARFAKSHSLQAVTLDGDSANRKGALTGGWHDTKRSRLEAAKAVKGWQEKLGAAEARQEQIDKDLALLDQKINTHRAQLAQLQAQRTQMSNSGTTSASEAYEKGKEMDALVNSVDAIERSIRDLTNSTRNYKIQREAHQKELQVPLSRNLTDVETRRLEECTTEIDKLEVEKANMMKARLQLEMQKVVLETELTGVKKRHEELTQRLSKLTVESNVTRVEAAKRAELEKLNKKIADTQARLEEIDQEVDAIVEAMEDKQEDLEGAKARQTEDHKTLERTQRSLEKYLATKAVLLKRKDECVKNIRDLGVLPEEAFEKYRDAQPARLLKKLHKVNEDLKKFSHVNKKALEQYNSFTRQRESLDKRKEELDTSSKSIEDLIKKLDQRKDEAIERTFNQVAKFFGEVWEKLVPAGRGELIILRSDDQTDAMDEDDEEDAPTKSIDSYTGVAISVSFNSRKDEGLRMNQLSGGQKSLVALALIFAIQRCDPAPFYLFDEIDAALDAQYRTAVASMVHELSETAQFVTTTFRPELLVHADKFYGVIFNKKVSTIQVITREEASGFVDLEQPQ</sequence>
<gene>
    <name evidence="4" type="ORF">SmJEL517_g03353</name>
</gene>
<evidence type="ECO:0000259" key="3">
    <source>
        <dbReference type="SMART" id="SM00968"/>
    </source>
</evidence>
<accession>A0A507C7A7</accession>
<dbReference type="EMBL" id="QEAO01000017">
    <property type="protein sequence ID" value="TPX33876.1"/>
    <property type="molecule type" value="Genomic_DNA"/>
</dbReference>
<dbReference type="RefSeq" id="XP_031024760.1">
    <property type="nucleotide sequence ID" value="XM_031169281.1"/>
</dbReference>
<evidence type="ECO:0000313" key="5">
    <source>
        <dbReference type="Proteomes" id="UP000319731"/>
    </source>
</evidence>
<evidence type="ECO:0000256" key="2">
    <source>
        <dbReference type="SAM" id="Coils"/>
    </source>
</evidence>
<evidence type="ECO:0000313" key="4">
    <source>
        <dbReference type="EMBL" id="TPX33876.1"/>
    </source>
</evidence>
<dbReference type="SMART" id="SM00968">
    <property type="entry name" value="SMC_hinge"/>
    <property type="match status" value="1"/>
</dbReference>
<dbReference type="GO" id="GO:0005694">
    <property type="term" value="C:chromosome"/>
    <property type="evidence" value="ECO:0007669"/>
    <property type="project" value="InterPro"/>
</dbReference>
<dbReference type="PANTHER" id="PTHR43977">
    <property type="entry name" value="STRUCTURAL MAINTENANCE OF CHROMOSOMES PROTEIN 3"/>
    <property type="match status" value="1"/>
</dbReference>
<reference evidence="4 5" key="1">
    <citation type="journal article" date="2019" name="Sci. Rep.">
        <title>Comparative genomics of chytrid fungi reveal insights into the obligate biotrophic and pathogenic lifestyle of Synchytrium endobioticum.</title>
        <authorList>
            <person name="van de Vossenberg B.T.L.H."/>
            <person name="Warris S."/>
            <person name="Nguyen H.D.T."/>
            <person name="van Gent-Pelzer M.P.E."/>
            <person name="Joly D.L."/>
            <person name="van de Geest H.C."/>
            <person name="Bonants P.J.M."/>
            <person name="Smith D.S."/>
            <person name="Levesque C.A."/>
            <person name="van der Lee T.A.J."/>
        </authorList>
    </citation>
    <scope>NUCLEOTIDE SEQUENCE [LARGE SCALE GENOMIC DNA]</scope>
    <source>
        <strain evidence="4 5">JEL517</strain>
    </source>
</reference>
<comment type="caution">
    <text evidence="4">The sequence shown here is derived from an EMBL/GenBank/DDBJ whole genome shotgun (WGS) entry which is preliminary data.</text>
</comment>